<organism evidence="14 15">
    <name type="scientific">Candidatus Photodesmus katoptron Akat1</name>
    <dbReference type="NCBI Taxonomy" id="1236703"/>
    <lineage>
        <taxon>Bacteria</taxon>
        <taxon>Pseudomonadati</taxon>
        <taxon>Pseudomonadota</taxon>
        <taxon>Gammaproteobacteria</taxon>
        <taxon>Vibrionales</taxon>
        <taxon>Vibrionaceae</taxon>
        <taxon>Candidatus Photodesmus</taxon>
    </lineage>
</organism>
<dbReference type="CDD" id="cd18137">
    <property type="entry name" value="HLD_clamp_pol_III_gamma_tau"/>
    <property type="match status" value="1"/>
</dbReference>
<feature type="compositionally biased region" description="Basic and acidic residues" evidence="12">
    <location>
        <begin position="385"/>
        <end position="397"/>
    </location>
</feature>
<dbReference type="SMART" id="SM00382">
    <property type="entry name" value="AAA"/>
    <property type="match status" value="1"/>
</dbReference>
<dbReference type="FunFam" id="1.20.272.10:FF:000003">
    <property type="entry name" value="DNA polymerase III subunit gamma/tau"/>
    <property type="match status" value="1"/>
</dbReference>
<comment type="caution">
    <text evidence="14">The sequence shown here is derived from an EMBL/GenBank/DDBJ whole genome shotgun (WGS) entry which is preliminary data.</text>
</comment>
<evidence type="ECO:0000313" key="15">
    <source>
        <dbReference type="Proteomes" id="UP000053688"/>
    </source>
</evidence>
<evidence type="ECO:0000256" key="3">
    <source>
        <dbReference type="ARBA" id="ARBA00022695"/>
    </source>
</evidence>
<dbReference type="InterPro" id="IPR050238">
    <property type="entry name" value="DNA_Rep/Repair_Clamp_Loader"/>
</dbReference>
<comment type="similarity">
    <text evidence="1 11">Belongs to the DnaX/STICHEL family.</text>
</comment>
<keyword evidence="15" id="KW-1185">Reference proteome</keyword>
<dbReference type="InterPro" id="IPR027417">
    <property type="entry name" value="P-loop_NTPase"/>
</dbReference>
<evidence type="ECO:0000256" key="11">
    <source>
        <dbReference type="RuleBase" id="RU364063"/>
    </source>
</evidence>
<keyword evidence="5" id="KW-0479">Metal-binding</keyword>
<dbReference type="Gene3D" id="3.40.50.300">
    <property type="entry name" value="P-loop containing nucleotide triphosphate hydrolases"/>
    <property type="match status" value="1"/>
</dbReference>
<dbReference type="Gene3D" id="1.20.272.10">
    <property type="match status" value="1"/>
</dbReference>
<keyword evidence="7" id="KW-0862">Zinc</keyword>
<evidence type="ECO:0000256" key="12">
    <source>
        <dbReference type="SAM" id="MobiDB-lite"/>
    </source>
</evidence>
<evidence type="ECO:0000256" key="5">
    <source>
        <dbReference type="ARBA" id="ARBA00022723"/>
    </source>
</evidence>
<dbReference type="InterPro" id="IPR003593">
    <property type="entry name" value="AAA+_ATPase"/>
</dbReference>
<evidence type="ECO:0000313" key="14">
    <source>
        <dbReference type="EMBL" id="EPE37814.1"/>
    </source>
</evidence>
<proteinExistence type="inferred from homology"/>
<feature type="region of interest" description="Disordered" evidence="12">
    <location>
        <begin position="376"/>
        <end position="397"/>
    </location>
</feature>
<dbReference type="GO" id="GO:0003677">
    <property type="term" value="F:DNA binding"/>
    <property type="evidence" value="ECO:0007669"/>
    <property type="project" value="InterPro"/>
</dbReference>
<dbReference type="PATRIC" id="fig|1236703.3.peg.267"/>
<dbReference type="EMBL" id="AMSD01000001">
    <property type="protein sequence ID" value="EPE37814.1"/>
    <property type="molecule type" value="Genomic_DNA"/>
</dbReference>
<dbReference type="NCBIfam" id="TIGR02397">
    <property type="entry name" value="dnaX_nterm"/>
    <property type="match status" value="1"/>
</dbReference>
<comment type="subunit">
    <text evidence="11">DNA polymerase III contains a core (composed of alpha, epsilon and theta chains) that associates with a tau subunit. This core dimerizes to form the POLIII' complex. PolIII' associates with the gamma complex (composed of gamma, delta, delta', psi and chi chains) and with the beta chain to form the complete DNA polymerase III complex.</text>
</comment>
<evidence type="ECO:0000256" key="4">
    <source>
        <dbReference type="ARBA" id="ARBA00022705"/>
    </source>
</evidence>
<dbReference type="GO" id="GO:0003887">
    <property type="term" value="F:DNA-directed DNA polymerase activity"/>
    <property type="evidence" value="ECO:0007669"/>
    <property type="project" value="UniProtKB-KW"/>
</dbReference>
<keyword evidence="9 11" id="KW-0239">DNA-directed DNA polymerase</keyword>
<name>S3DL16_9GAMM</name>
<dbReference type="InterPro" id="IPR008921">
    <property type="entry name" value="DNA_pol3_clamp-load_cplx_C"/>
</dbReference>
<dbReference type="Pfam" id="PF13177">
    <property type="entry name" value="DNA_pol3_delta2"/>
    <property type="match status" value="1"/>
</dbReference>
<evidence type="ECO:0000256" key="8">
    <source>
        <dbReference type="ARBA" id="ARBA00022840"/>
    </source>
</evidence>
<dbReference type="Pfam" id="PF12169">
    <property type="entry name" value="DNA_pol3_gamma3"/>
    <property type="match status" value="1"/>
</dbReference>
<evidence type="ECO:0000256" key="7">
    <source>
        <dbReference type="ARBA" id="ARBA00022833"/>
    </source>
</evidence>
<dbReference type="FunFam" id="1.10.8.60:FF:000013">
    <property type="entry name" value="DNA polymerase III subunit gamma/tau"/>
    <property type="match status" value="1"/>
</dbReference>
<keyword evidence="8 11" id="KW-0067">ATP-binding</keyword>
<keyword evidence="4 11" id="KW-0235">DNA replication</keyword>
<evidence type="ECO:0000256" key="9">
    <source>
        <dbReference type="ARBA" id="ARBA00022932"/>
    </source>
</evidence>
<dbReference type="GO" id="GO:0006261">
    <property type="term" value="P:DNA-templated DNA replication"/>
    <property type="evidence" value="ECO:0007669"/>
    <property type="project" value="TreeGrafter"/>
</dbReference>
<dbReference type="GO" id="GO:0009360">
    <property type="term" value="C:DNA polymerase III complex"/>
    <property type="evidence" value="ECO:0007669"/>
    <property type="project" value="InterPro"/>
</dbReference>
<accession>S3DL16</accession>
<evidence type="ECO:0000259" key="13">
    <source>
        <dbReference type="SMART" id="SM00382"/>
    </source>
</evidence>
<dbReference type="eggNOG" id="COG2812">
    <property type="taxonomic scope" value="Bacteria"/>
</dbReference>
<keyword evidence="2 11" id="KW-0808">Transferase</keyword>
<evidence type="ECO:0000256" key="2">
    <source>
        <dbReference type="ARBA" id="ARBA00022679"/>
    </source>
</evidence>
<dbReference type="EC" id="2.7.7.7" evidence="11"/>
<dbReference type="InterPro" id="IPR012763">
    <property type="entry name" value="DNA_pol_III_sug/sutau_N"/>
</dbReference>
<dbReference type="SUPFAM" id="SSF48019">
    <property type="entry name" value="post-AAA+ oligomerization domain-like"/>
    <property type="match status" value="1"/>
</dbReference>
<dbReference type="NCBIfam" id="NF004046">
    <property type="entry name" value="PRK05563.1"/>
    <property type="match status" value="1"/>
</dbReference>
<dbReference type="Gene3D" id="1.10.8.60">
    <property type="match status" value="1"/>
</dbReference>
<evidence type="ECO:0000256" key="1">
    <source>
        <dbReference type="ARBA" id="ARBA00006360"/>
    </source>
</evidence>
<dbReference type="PANTHER" id="PTHR11669:SF0">
    <property type="entry name" value="PROTEIN STICHEL-LIKE 2"/>
    <property type="match status" value="1"/>
</dbReference>
<dbReference type="CDD" id="cd00009">
    <property type="entry name" value="AAA"/>
    <property type="match status" value="1"/>
</dbReference>
<dbReference type="GO" id="GO:0046872">
    <property type="term" value="F:metal ion binding"/>
    <property type="evidence" value="ECO:0007669"/>
    <property type="project" value="UniProtKB-KW"/>
</dbReference>
<dbReference type="SUPFAM" id="SSF52540">
    <property type="entry name" value="P-loop containing nucleoside triphosphate hydrolases"/>
    <property type="match status" value="1"/>
</dbReference>
<gene>
    <name evidence="11 14" type="primary">dnaX</name>
    <name evidence="14" type="ORF">O1U_0276</name>
</gene>
<comment type="catalytic activity">
    <reaction evidence="10 11">
        <text>DNA(n) + a 2'-deoxyribonucleoside 5'-triphosphate = DNA(n+1) + diphosphate</text>
        <dbReference type="Rhea" id="RHEA:22508"/>
        <dbReference type="Rhea" id="RHEA-COMP:17339"/>
        <dbReference type="Rhea" id="RHEA-COMP:17340"/>
        <dbReference type="ChEBI" id="CHEBI:33019"/>
        <dbReference type="ChEBI" id="CHEBI:61560"/>
        <dbReference type="ChEBI" id="CHEBI:173112"/>
        <dbReference type="EC" id="2.7.7.7"/>
    </reaction>
</comment>
<sequence length="443" mass="50016">MSYLALARKWRPRKFKQVVGQKHVMIALENSLSKDRLHHSYLFSGTRGIGKTTIARLFAKGLNCEVGLTALPCGVCSTCKEIDEGRFVDLLEIDAASRTKVEDIRDLLDNVQYKPARSRFKVYIIDEVHMLSRHSFNAFLKTLEEPPGYVKFLLATTDSSKLPITVLSRCLHFHLKPISVDNLYSQLNYILSREHITYENQALDMIAHAADGSMRDALSLTDQAIVLSNGQINSETVTNMLGILDASKAISLLEALSANESKILIKNICSLDKTGIQWDALLKQLASQLHRIAMYQALPSTLNRTQKDSKRIILLGKSLSPQTVQLYYQIVIKGREDLPYSPTERIGLEMVLLRMMSFKPISHDIIKPISTSTKLANQSSSLSGRKKDSLSKSEKNKLSSITNINEVDYRTKKSRTLRDQLRSNRKDLKTSYQNLDISKKKTI</sequence>
<dbReference type="InterPro" id="IPR022754">
    <property type="entry name" value="DNA_pol_III_gamma-3"/>
</dbReference>
<dbReference type="FunFam" id="3.40.50.300:FF:000014">
    <property type="entry name" value="DNA polymerase III subunit gamma/tau"/>
    <property type="match status" value="1"/>
</dbReference>
<dbReference type="NCBIfam" id="NF005942">
    <property type="entry name" value="PRK07994.1"/>
    <property type="match status" value="1"/>
</dbReference>
<dbReference type="Proteomes" id="UP000053688">
    <property type="component" value="Unassembled WGS sequence"/>
</dbReference>
<feature type="domain" description="AAA+ ATPase" evidence="13">
    <location>
        <begin position="37"/>
        <end position="179"/>
    </location>
</feature>
<keyword evidence="6 11" id="KW-0547">Nucleotide-binding</keyword>
<dbReference type="STRING" id="28176.CF66_2135"/>
<dbReference type="GO" id="GO:0005524">
    <property type="term" value="F:ATP binding"/>
    <property type="evidence" value="ECO:0007669"/>
    <property type="project" value="UniProtKB-KW"/>
</dbReference>
<dbReference type="PANTHER" id="PTHR11669">
    <property type="entry name" value="REPLICATION FACTOR C / DNA POLYMERASE III GAMMA-TAU SUBUNIT"/>
    <property type="match status" value="1"/>
</dbReference>
<dbReference type="Pfam" id="PF22608">
    <property type="entry name" value="DNAX_ATPase_lid"/>
    <property type="match status" value="1"/>
</dbReference>
<dbReference type="InterPro" id="IPR045085">
    <property type="entry name" value="HLD_clamp_pol_III_gamma_tau"/>
</dbReference>
<protein>
    <recommendedName>
        <fullName evidence="11">DNA polymerase III subunit gamma/tau</fullName>
        <ecNumber evidence="11">2.7.7.7</ecNumber>
    </recommendedName>
</protein>
<reference evidence="14 15" key="1">
    <citation type="journal article" date="2014" name="Environ. Microbiol.">
        <title>Genomic signatures of obligate host dependence in the luminous bacterial symbiont of a vertebrate.</title>
        <authorList>
            <person name="Hendry T.A."/>
            <person name="de Wet J.R."/>
            <person name="Dunlap P.V."/>
        </authorList>
    </citation>
    <scope>NUCLEOTIDE SEQUENCE [LARGE SCALE GENOMIC DNA]</scope>
    <source>
        <strain evidence="14 15">Akat1</strain>
    </source>
</reference>
<keyword evidence="3 11" id="KW-0548">Nucleotidyltransferase</keyword>
<dbReference type="AlphaFoldDB" id="S3DL16"/>
<comment type="function">
    <text evidence="11">DNA polymerase III is a complex, multichain enzyme responsible for most of the replicative synthesis in bacteria. This DNA polymerase also exhibits 3' to 5' exonuclease activity.</text>
</comment>
<evidence type="ECO:0000256" key="10">
    <source>
        <dbReference type="ARBA" id="ARBA00049244"/>
    </source>
</evidence>
<evidence type="ECO:0000256" key="6">
    <source>
        <dbReference type="ARBA" id="ARBA00022741"/>
    </source>
</evidence>